<dbReference type="EMBL" id="KE675565">
    <property type="protein sequence ID" value="ERE75146.1"/>
    <property type="molecule type" value="Genomic_DNA"/>
</dbReference>
<comment type="catalytic activity">
    <reaction evidence="1">
        <text>a 1-acyl-sn-glycero-3-phosphate + an acyl-CoA = a 1,2-diacyl-sn-glycero-3-phosphate + CoA</text>
        <dbReference type="Rhea" id="RHEA:19709"/>
        <dbReference type="ChEBI" id="CHEBI:57287"/>
        <dbReference type="ChEBI" id="CHEBI:57970"/>
        <dbReference type="ChEBI" id="CHEBI:58342"/>
        <dbReference type="ChEBI" id="CHEBI:58608"/>
        <dbReference type="EC" id="2.3.1.51"/>
    </reaction>
    <physiologicalReaction direction="left-to-right" evidence="1">
        <dbReference type="Rhea" id="RHEA:19710"/>
    </physiologicalReaction>
</comment>
<keyword evidence="6" id="KW-0963">Cytoplasm</keyword>
<keyword evidence="7" id="KW-0444">Lipid biosynthesis</keyword>
<keyword evidence="9 28" id="KW-0808">Transferase</keyword>
<dbReference type="Proteomes" id="UP000030759">
    <property type="component" value="Unassembled WGS sequence"/>
</dbReference>
<evidence type="ECO:0000256" key="17">
    <source>
        <dbReference type="ARBA" id="ARBA00038097"/>
    </source>
</evidence>
<evidence type="ECO:0000256" key="14">
    <source>
        <dbReference type="ARBA" id="ARBA00023264"/>
    </source>
</evidence>
<comment type="catalytic activity">
    <reaction evidence="26">
        <text>1-(9Z-octadecenoyl)-sn-glycero-3-phosphate + (9Z)-octadecenoyl-CoA = 1,2-di-(9Z-octadecenoyl)-sn-glycero-3-phosphate + CoA</text>
        <dbReference type="Rhea" id="RHEA:37131"/>
        <dbReference type="ChEBI" id="CHEBI:57287"/>
        <dbReference type="ChEBI" id="CHEBI:57387"/>
        <dbReference type="ChEBI" id="CHEBI:74544"/>
        <dbReference type="ChEBI" id="CHEBI:74546"/>
    </reaction>
    <physiologicalReaction direction="left-to-right" evidence="26">
        <dbReference type="Rhea" id="RHEA:37132"/>
    </physiologicalReaction>
</comment>
<proteinExistence type="inferred from homology"/>
<evidence type="ECO:0000256" key="25">
    <source>
        <dbReference type="ARBA" id="ARBA00048770"/>
    </source>
</evidence>
<dbReference type="GO" id="GO:0006654">
    <property type="term" value="P:phosphatidic acid biosynthetic process"/>
    <property type="evidence" value="ECO:0007669"/>
    <property type="project" value="TreeGrafter"/>
</dbReference>
<dbReference type="GO" id="GO:0010891">
    <property type="term" value="P:negative regulation of triglyceride storage"/>
    <property type="evidence" value="ECO:0007669"/>
    <property type="project" value="TreeGrafter"/>
</dbReference>
<comment type="catalytic activity">
    <reaction evidence="25">
        <text>1-(9Z-octadecenoyl)-sn-glycero-3-phosphate + (5Z,8Z,11Z,14Z)-eicosatetraenoyl-CoA = 1-(9Z)-octadecenoyl-2-(5Z,8Z,11Z,14Z)-eicosatetraenoyl-sn-glycero-3-phosphate + CoA</text>
        <dbReference type="Rhea" id="RHEA:37443"/>
        <dbReference type="ChEBI" id="CHEBI:57287"/>
        <dbReference type="ChEBI" id="CHEBI:57368"/>
        <dbReference type="ChEBI" id="CHEBI:74544"/>
        <dbReference type="ChEBI" id="CHEBI:74928"/>
    </reaction>
    <physiologicalReaction direction="left-to-right" evidence="25">
        <dbReference type="Rhea" id="RHEA:37444"/>
    </physiologicalReaction>
</comment>
<comment type="catalytic activity">
    <reaction evidence="23">
        <text>eicosanoyl-CoA + 1-(9Z-octadecenoyl)-sn-glycero-3-phosphate = 1-(9Z)-octadecenoyl-2-eicosanoyl-sn-glycero-3-phosphate + CoA</text>
        <dbReference type="Rhea" id="RHEA:37451"/>
        <dbReference type="ChEBI" id="CHEBI:57287"/>
        <dbReference type="ChEBI" id="CHEBI:57380"/>
        <dbReference type="ChEBI" id="CHEBI:74544"/>
        <dbReference type="ChEBI" id="CHEBI:74937"/>
    </reaction>
    <physiologicalReaction direction="left-to-right" evidence="23">
        <dbReference type="Rhea" id="RHEA:37452"/>
    </physiologicalReaction>
</comment>
<evidence type="ECO:0000256" key="23">
    <source>
        <dbReference type="ARBA" id="ARBA00047849"/>
    </source>
</evidence>
<dbReference type="InterPro" id="IPR000073">
    <property type="entry name" value="AB_hydrolase_1"/>
</dbReference>
<feature type="domain" description="PH" evidence="27">
    <location>
        <begin position="1"/>
        <end position="32"/>
    </location>
</feature>
<evidence type="ECO:0000256" key="9">
    <source>
        <dbReference type="ARBA" id="ARBA00022679"/>
    </source>
</evidence>
<comment type="catalytic activity">
    <reaction evidence="16">
        <text>1-(9Z-octadecenoyl)-sn-glycero-3-phosphate + octadecanoyl-CoA = 1-(9Z-octadecenoyl)-2-octadecanoyl-sn-glycero-3-phosphate + CoA</text>
        <dbReference type="Rhea" id="RHEA:37147"/>
        <dbReference type="ChEBI" id="CHEBI:57287"/>
        <dbReference type="ChEBI" id="CHEBI:57394"/>
        <dbReference type="ChEBI" id="CHEBI:74544"/>
        <dbReference type="ChEBI" id="CHEBI:74552"/>
    </reaction>
    <physiologicalReaction direction="left-to-right" evidence="16">
        <dbReference type="Rhea" id="RHEA:37148"/>
    </physiologicalReaction>
</comment>
<evidence type="ECO:0000256" key="3">
    <source>
        <dbReference type="ARBA" id="ARBA00004496"/>
    </source>
</evidence>
<dbReference type="PROSITE" id="PS50003">
    <property type="entry name" value="PH_DOMAIN"/>
    <property type="match status" value="1"/>
</dbReference>
<dbReference type="PANTHER" id="PTHR42886:SF34">
    <property type="entry name" value="1-ACYLGLYCEROL-3-PHOSPHATE O-ACYLTRANSFERASE ABHD5"/>
    <property type="match status" value="1"/>
</dbReference>
<evidence type="ECO:0000256" key="15">
    <source>
        <dbReference type="ARBA" id="ARBA00023315"/>
    </source>
</evidence>
<dbReference type="GO" id="GO:0005811">
    <property type="term" value="C:lipid droplet"/>
    <property type="evidence" value="ECO:0007669"/>
    <property type="project" value="UniProtKB-SubCell"/>
</dbReference>
<dbReference type="Pfam" id="PF00561">
    <property type="entry name" value="Abhydrolase_1"/>
    <property type="match status" value="1"/>
</dbReference>
<keyword evidence="8" id="KW-0551">Lipid droplet</keyword>
<dbReference type="GO" id="GO:0005739">
    <property type="term" value="C:mitochondrion"/>
    <property type="evidence" value="ECO:0007669"/>
    <property type="project" value="TreeGrafter"/>
</dbReference>
<dbReference type="InterPro" id="IPR029058">
    <property type="entry name" value="AB_hydrolase_fold"/>
</dbReference>
<dbReference type="GO" id="GO:0003841">
    <property type="term" value="F:1-acylglycerol-3-phosphate O-acyltransferase activity"/>
    <property type="evidence" value="ECO:0007669"/>
    <property type="project" value="UniProtKB-EC"/>
</dbReference>
<evidence type="ECO:0000256" key="22">
    <source>
        <dbReference type="ARBA" id="ARBA00047543"/>
    </source>
</evidence>
<sequence>MRSSDPTASLQIKASRDAELAQWFRAMAALPQDLRLIPSPHTAAQTTCDSRSSYLDLTILKGVPCTYKKEPVRISNGNRIWTLMFSHDISSKTPLVLLHGFGGGLGLWALNFEDLSTDRPVYAFDLLGFGRSSRPRFDSDAEEVENQFVESIEEWRCALGLNKMILLGHNLGGFLAAAYSLKYPSRFKPSQVVTVREGKRRGCSASSGFCCRSCSDTAEVTQEIMSFRSSKEEPSQEGASCQNRLSLVQRLRPDFKRKYSSMFEDDTVTEYIYHCNVQTPSGETAFKNMTIPYGWAKRPMLQRIGDLHPDIPVSVIFGARSCIDGNSGTSIQSLRPKSYVKTIAILGAGHYVYADQPEEFNQKVKEICHMVDRAAWGTSDENRDRYRDLRIVLNQRIMFAWGQRTDVTFEFIRVNNPSTPNPEKCASFTRENPMRETEKIDNYCSLTNNFINQRGEEWTSVDCGSKAELLRSEERRVDKECRSRIPSG</sequence>
<evidence type="ECO:0000256" key="8">
    <source>
        <dbReference type="ARBA" id="ARBA00022677"/>
    </source>
</evidence>
<dbReference type="AlphaFoldDB" id="A0A061I6E7"/>
<keyword evidence="10" id="KW-0221">Differentiation</keyword>
<dbReference type="GO" id="GO:0055088">
    <property type="term" value="P:lipid homeostasis"/>
    <property type="evidence" value="ECO:0007669"/>
    <property type="project" value="TreeGrafter"/>
</dbReference>
<keyword evidence="14" id="KW-1208">Phospholipid metabolism</keyword>
<organism evidence="28 29">
    <name type="scientific">Cricetulus griseus</name>
    <name type="common">Chinese hamster</name>
    <name type="synonym">Cricetulus barabensis griseus</name>
    <dbReference type="NCBI Taxonomy" id="10029"/>
    <lineage>
        <taxon>Eukaryota</taxon>
        <taxon>Metazoa</taxon>
        <taxon>Chordata</taxon>
        <taxon>Craniata</taxon>
        <taxon>Vertebrata</taxon>
        <taxon>Euteleostomi</taxon>
        <taxon>Mammalia</taxon>
        <taxon>Eutheria</taxon>
        <taxon>Euarchontoglires</taxon>
        <taxon>Glires</taxon>
        <taxon>Rodentia</taxon>
        <taxon>Myomorpha</taxon>
        <taxon>Muroidea</taxon>
        <taxon>Cricetidae</taxon>
        <taxon>Cricetinae</taxon>
        <taxon>Cricetulus</taxon>
    </lineage>
</organism>
<evidence type="ECO:0000256" key="4">
    <source>
        <dbReference type="ARBA" id="ARBA00004502"/>
    </source>
</evidence>
<evidence type="ECO:0000256" key="11">
    <source>
        <dbReference type="ARBA" id="ARBA00022832"/>
    </source>
</evidence>
<evidence type="ECO:0000256" key="6">
    <source>
        <dbReference type="ARBA" id="ARBA00022490"/>
    </source>
</evidence>
<comment type="subcellular location">
    <subcellularLocation>
        <location evidence="3">Cytoplasm</location>
    </subcellularLocation>
    <subcellularLocation>
        <location evidence="4">Lipid droplet</location>
    </subcellularLocation>
</comment>
<comment type="catalytic activity">
    <reaction evidence="22">
        <text>1-octadecanoyl-sn-glycero-3-phosphate + (9Z)-octadecenoyl-CoA = 1-octadecanoyl-2-(9Z-octadecenoyl)-sn-glycero-3-phosphate + CoA</text>
        <dbReference type="Rhea" id="RHEA:37163"/>
        <dbReference type="ChEBI" id="CHEBI:57287"/>
        <dbReference type="ChEBI" id="CHEBI:57387"/>
        <dbReference type="ChEBI" id="CHEBI:74560"/>
        <dbReference type="ChEBI" id="CHEBI:74565"/>
    </reaction>
    <physiologicalReaction direction="left-to-right" evidence="22">
        <dbReference type="Rhea" id="RHEA:37164"/>
    </physiologicalReaction>
</comment>
<evidence type="ECO:0000313" key="29">
    <source>
        <dbReference type="Proteomes" id="UP000030759"/>
    </source>
</evidence>
<comment type="catalytic activity">
    <reaction evidence="21">
        <text>1-hexadecanoyl-sn-glycero-3-phosphate + (9Z)-octadecenoyl-CoA = 1-hexadecanoyl-2-(9Z-octadecenoyl)-sn-glycero-3-phosphate + CoA</text>
        <dbReference type="Rhea" id="RHEA:33187"/>
        <dbReference type="ChEBI" id="CHEBI:57287"/>
        <dbReference type="ChEBI" id="CHEBI:57387"/>
        <dbReference type="ChEBI" id="CHEBI:57518"/>
        <dbReference type="ChEBI" id="CHEBI:64839"/>
    </reaction>
    <physiologicalReaction direction="left-to-right" evidence="21">
        <dbReference type="Rhea" id="RHEA:33188"/>
    </physiologicalReaction>
</comment>
<gene>
    <name evidence="28" type="ORF">H671_4g12878</name>
</gene>
<evidence type="ECO:0000256" key="26">
    <source>
        <dbReference type="ARBA" id="ARBA00049561"/>
    </source>
</evidence>
<keyword evidence="15 28" id="KW-0012">Acyltransferase</keyword>
<evidence type="ECO:0000256" key="21">
    <source>
        <dbReference type="ARBA" id="ARBA00047525"/>
    </source>
</evidence>
<comment type="function">
    <text evidence="20">Coenzyme A-dependent lysophosphatidic acid acyltransferase that catalyzes the transfer of an acyl group on a lysophosphatidic acid. Functions preferentially with 1-oleoyl-lysophosphatidic acid followed by 1-palmitoyl-lysophosphatidic acid, 1-stearoyl-lysophosphatidic acid and 1-arachidonoyl-lysophosphatidic acid as lipid acceptor. Functions preferentially with arachidonoyl-CoA followed by oleoyl-CoA as acyl group donors. Functions in phosphatidic acid biosynthesis. May regulate the cellular storage of triacylglycerol through activation of the phospholipase PNPLA2. Involved in keratinocyte differentiation. Regulates lipid droplet fusion.</text>
</comment>
<comment type="similarity">
    <text evidence="17">Belongs to the peptidase S33 family. ABHD4/ABHD5 subfamily.</text>
</comment>
<evidence type="ECO:0000256" key="18">
    <source>
        <dbReference type="ARBA" id="ARBA00040731"/>
    </source>
</evidence>
<evidence type="ECO:0000256" key="1">
    <source>
        <dbReference type="ARBA" id="ARBA00000300"/>
    </source>
</evidence>
<evidence type="ECO:0000256" key="20">
    <source>
        <dbReference type="ARBA" id="ARBA00045357"/>
    </source>
</evidence>
<dbReference type="GO" id="GO:0052689">
    <property type="term" value="F:carboxylic ester hydrolase activity"/>
    <property type="evidence" value="ECO:0007669"/>
    <property type="project" value="TreeGrafter"/>
</dbReference>
<dbReference type="EC" id="2.3.1.51" evidence="5"/>
<dbReference type="Gene3D" id="3.40.50.1820">
    <property type="entry name" value="alpha/beta hydrolase"/>
    <property type="match status" value="1"/>
</dbReference>
<accession>A0A061I6E7</accession>
<comment type="catalytic activity">
    <reaction evidence="24">
        <text>1-(5Z,8Z,11Z,14Z-eicosatetraenoyl)-sn-glycero-3-phosphate + (9Z)-octadecenoyl-CoA = 1-(5Z,8Z,11Z,14Z)-eicosatetraenoyl-2-(9Z)-octadecenoyl-sn-glycero-3-phosphate + CoA</text>
        <dbReference type="Rhea" id="RHEA:37455"/>
        <dbReference type="ChEBI" id="CHEBI:57287"/>
        <dbReference type="ChEBI" id="CHEBI:57387"/>
        <dbReference type="ChEBI" id="CHEBI:74938"/>
        <dbReference type="ChEBI" id="CHEBI:74941"/>
    </reaction>
    <physiologicalReaction direction="left-to-right" evidence="24">
        <dbReference type="Rhea" id="RHEA:37456"/>
    </physiologicalReaction>
</comment>
<evidence type="ECO:0000256" key="12">
    <source>
        <dbReference type="ARBA" id="ARBA00023098"/>
    </source>
</evidence>
<evidence type="ECO:0000256" key="7">
    <source>
        <dbReference type="ARBA" id="ARBA00022516"/>
    </source>
</evidence>
<keyword evidence="12" id="KW-0443">Lipid metabolism</keyword>
<evidence type="ECO:0000256" key="10">
    <source>
        <dbReference type="ARBA" id="ARBA00022782"/>
    </source>
</evidence>
<keyword evidence="13" id="KW-0594">Phospholipid biosynthesis</keyword>
<evidence type="ECO:0000256" key="19">
    <source>
        <dbReference type="ARBA" id="ARBA00042413"/>
    </source>
</evidence>
<evidence type="ECO:0000259" key="27">
    <source>
        <dbReference type="PROSITE" id="PS50003"/>
    </source>
</evidence>
<name>A0A061I6E7_CRIGR</name>
<dbReference type="GO" id="GO:0010898">
    <property type="term" value="P:positive regulation of triglyceride catabolic process"/>
    <property type="evidence" value="ECO:0007669"/>
    <property type="project" value="TreeGrafter"/>
</dbReference>
<dbReference type="InterPro" id="IPR001849">
    <property type="entry name" value="PH_domain"/>
</dbReference>
<evidence type="ECO:0000256" key="13">
    <source>
        <dbReference type="ARBA" id="ARBA00023209"/>
    </source>
</evidence>
<dbReference type="SUPFAM" id="SSF53474">
    <property type="entry name" value="alpha/beta-Hydrolases"/>
    <property type="match status" value="1"/>
</dbReference>
<reference evidence="29" key="1">
    <citation type="journal article" date="2013" name="Nat. Biotechnol.">
        <title>Chinese hamster genome sequenced from sorted chromosomes.</title>
        <authorList>
            <person name="Brinkrolf K."/>
            <person name="Rupp O."/>
            <person name="Laux H."/>
            <person name="Kollin F."/>
            <person name="Ernst W."/>
            <person name="Linke B."/>
            <person name="Kofler R."/>
            <person name="Romand S."/>
            <person name="Hesse F."/>
            <person name="Budach W.E."/>
            <person name="Galosy S."/>
            <person name="Muller D."/>
            <person name="Noll T."/>
            <person name="Wienberg J."/>
            <person name="Jostock T."/>
            <person name="Leonard M."/>
            <person name="Grillari J."/>
            <person name="Tauch A."/>
            <person name="Goesmann A."/>
            <person name="Helk B."/>
            <person name="Mott J.E."/>
            <person name="Puhler A."/>
            <person name="Borth N."/>
        </authorList>
    </citation>
    <scope>NUCLEOTIDE SEQUENCE [LARGE SCALE GENOMIC DNA]</scope>
    <source>
        <strain evidence="29">17A/GY</strain>
    </source>
</reference>
<dbReference type="GO" id="GO:0030154">
    <property type="term" value="P:cell differentiation"/>
    <property type="evidence" value="ECO:0007669"/>
    <property type="project" value="UniProtKB-KW"/>
</dbReference>
<evidence type="ECO:0000256" key="2">
    <source>
        <dbReference type="ARBA" id="ARBA00000816"/>
    </source>
</evidence>
<comment type="catalytic activity">
    <reaction evidence="2">
        <text>1-(9Z-octadecenoyl)-sn-glycero-3-phosphate + hexadecanoyl-CoA = 1-(9Z)-octadecenoyl-2-hexadecanoyl-sn-glycero-3-phosphate + CoA</text>
        <dbReference type="Rhea" id="RHEA:37143"/>
        <dbReference type="ChEBI" id="CHEBI:57287"/>
        <dbReference type="ChEBI" id="CHEBI:57379"/>
        <dbReference type="ChEBI" id="CHEBI:74544"/>
        <dbReference type="ChEBI" id="CHEBI:74551"/>
    </reaction>
    <physiologicalReaction direction="left-to-right" evidence="2">
        <dbReference type="Rhea" id="RHEA:37144"/>
    </physiologicalReaction>
</comment>
<keyword evidence="11" id="KW-0276">Fatty acid metabolism</keyword>
<protein>
    <recommendedName>
        <fullName evidence="18">1-acylglycerol-3-phosphate O-acyltransferase ABHD5</fullName>
        <ecNumber evidence="5">2.3.1.51</ecNumber>
    </recommendedName>
    <alternativeName>
        <fullName evidence="19">Abhydrolase domain-containing protein 5</fullName>
    </alternativeName>
</protein>
<evidence type="ECO:0000256" key="16">
    <source>
        <dbReference type="ARBA" id="ARBA00036296"/>
    </source>
</evidence>
<dbReference type="PANTHER" id="PTHR42886">
    <property type="entry name" value="RE40534P-RELATED"/>
    <property type="match status" value="1"/>
</dbReference>
<evidence type="ECO:0000313" key="28">
    <source>
        <dbReference type="EMBL" id="ERE75146.1"/>
    </source>
</evidence>
<dbReference type="GO" id="GO:0006631">
    <property type="term" value="P:fatty acid metabolic process"/>
    <property type="evidence" value="ECO:0007669"/>
    <property type="project" value="UniProtKB-KW"/>
</dbReference>
<evidence type="ECO:0000256" key="5">
    <source>
        <dbReference type="ARBA" id="ARBA00013211"/>
    </source>
</evidence>
<evidence type="ECO:0000256" key="24">
    <source>
        <dbReference type="ARBA" id="ARBA00048632"/>
    </source>
</evidence>